<dbReference type="InterPro" id="IPR039032">
    <property type="entry name" value="Rim-like"/>
</dbReference>
<accession>A0A915K7Q8</accession>
<dbReference type="Pfam" id="PF22601">
    <property type="entry name" value="RIM2a_ZnF"/>
    <property type="match status" value="1"/>
</dbReference>
<dbReference type="GO" id="GO:0031267">
    <property type="term" value="F:small GTPase binding"/>
    <property type="evidence" value="ECO:0007669"/>
    <property type="project" value="InterPro"/>
</dbReference>
<keyword evidence="2" id="KW-0677">Repeat</keyword>
<feature type="compositionally biased region" description="Basic and acidic residues" evidence="6">
    <location>
        <begin position="534"/>
        <end position="549"/>
    </location>
</feature>
<dbReference type="InterPro" id="IPR054386">
    <property type="entry name" value="RIM_Znf"/>
</dbReference>
<evidence type="ECO:0000256" key="3">
    <source>
        <dbReference type="ARBA" id="ARBA00022771"/>
    </source>
</evidence>
<feature type="compositionally biased region" description="Basic and acidic residues" evidence="6">
    <location>
        <begin position="311"/>
        <end position="325"/>
    </location>
</feature>
<dbReference type="GO" id="GO:0044325">
    <property type="term" value="F:transmembrane transporter binding"/>
    <property type="evidence" value="ECO:0007669"/>
    <property type="project" value="TreeGrafter"/>
</dbReference>
<keyword evidence="3 5" id="KW-0863">Zinc-finger</keyword>
<evidence type="ECO:0000259" key="7">
    <source>
        <dbReference type="PROSITE" id="PS50178"/>
    </source>
</evidence>
<feature type="compositionally biased region" description="Pro residues" evidence="6">
    <location>
        <begin position="202"/>
        <end position="217"/>
    </location>
</feature>
<dbReference type="GO" id="GO:0006887">
    <property type="term" value="P:exocytosis"/>
    <property type="evidence" value="ECO:0007669"/>
    <property type="project" value="InterPro"/>
</dbReference>
<feature type="compositionally biased region" description="Basic and acidic residues" evidence="6">
    <location>
        <begin position="360"/>
        <end position="409"/>
    </location>
</feature>
<evidence type="ECO:0000256" key="6">
    <source>
        <dbReference type="SAM" id="MobiDB-lite"/>
    </source>
</evidence>
<feature type="compositionally biased region" description="Basic and acidic residues" evidence="6">
    <location>
        <begin position="489"/>
        <end position="501"/>
    </location>
</feature>
<dbReference type="PANTHER" id="PTHR12157:SF21">
    <property type="entry name" value="RAB3 INTERACTING MOLECULE, ISOFORM F"/>
    <property type="match status" value="1"/>
</dbReference>
<organism evidence="8 9">
    <name type="scientific">Romanomermis culicivorax</name>
    <name type="common">Nematode worm</name>
    <dbReference type="NCBI Taxonomy" id="13658"/>
    <lineage>
        <taxon>Eukaryota</taxon>
        <taxon>Metazoa</taxon>
        <taxon>Ecdysozoa</taxon>
        <taxon>Nematoda</taxon>
        <taxon>Enoplea</taxon>
        <taxon>Dorylaimia</taxon>
        <taxon>Mermithida</taxon>
        <taxon>Mermithoidea</taxon>
        <taxon>Mermithidae</taxon>
        <taxon>Romanomermis</taxon>
    </lineage>
</organism>
<sequence length="568" mass="65351">MNQYEKELDEVERQINERKEVAAKQVGTQDDAICQICQKTKFADGIGHKCYYCQLRSCARCGGRTQVKVKPEQKISLPNLANKGQQNGQKTVWACSLCQKKQQILAKTGKWFHKDGGRPTTPTSLSPVTTPTPPFQTPGSFRGSVSQEFRGVPPQVSSSSLSQQLPIPSQQQQQGASSYSLQRQYDNEVDIDSRRYSDADRLPPPSMSQRGIPPPLGRPSAADHSIPVPLPMNQSVPQIRSDSRRPENDISDAQRRREQNLLKQPGVSERRLSTNEGYAADQRDYGPRADLNRKYSEMQPVRHQASLQRRLSGDRRMFDDADRTSFDQQRTPYPTQGPNGRANEEYNRYNGTGHQTPAGYDDRRLPGDLEPQPARDDRVYDRIPDRVSRPVALEDRRYRGNENETRTKENGYPPRQVSSPDQRMQQPRKQLSPQRAMAIQDSGYDAGNPQTSSFDRNRRSSFRGENTLRPNESTWDAPREYDSGVGRASRNDEFVPETDHDRRHRSISYSYHAENQPRMPYDERNRNRSFRRPSSQDREAERRDWDKNYGRNQQVFRSKDTYPENDDR</sequence>
<reference evidence="9" key="1">
    <citation type="submission" date="2022-11" db="UniProtKB">
        <authorList>
            <consortium name="WormBaseParasite"/>
        </authorList>
    </citation>
    <scope>IDENTIFICATION</scope>
</reference>
<keyword evidence="4" id="KW-0862">Zinc</keyword>
<evidence type="ECO:0000256" key="2">
    <source>
        <dbReference type="ARBA" id="ARBA00022737"/>
    </source>
</evidence>
<keyword evidence="1" id="KW-0479">Metal-binding</keyword>
<proteinExistence type="predicted"/>
<dbReference type="InterPro" id="IPR013083">
    <property type="entry name" value="Znf_RING/FYVE/PHD"/>
</dbReference>
<dbReference type="GO" id="GO:0016020">
    <property type="term" value="C:membrane"/>
    <property type="evidence" value="ECO:0007669"/>
    <property type="project" value="InterPro"/>
</dbReference>
<dbReference type="WBParaSite" id="nRc.2.0.1.t34731-RA">
    <property type="protein sequence ID" value="nRc.2.0.1.t34731-RA"/>
    <property type="gene ID" value="nRc.2.0.1.g34731"/>
</dbReference>
<evidence type="ECO:0000256" key="5">
    <source>
        <dbReference type="PROSITE-ProRule" id="PRU00091"/>
    </source>
</evidence>
<evidence type="ECO:0000313" key="9">
    <source>
        <dbReference type="WBParaSite" id="nRc.2.0.1.t34731-RA"/>
    </source>
</evidence>
<dbReference type="PROSITE" id="PS50178">
    <property type="entry name" value="ZF_FYVE"/>
    <property type="match status" value="1"/>
</dbReference>
<evidence type="ECO:0000313" key="8">
    <source>
        <dbReference type="Proteomes" id="UP000887565"/>
    </source>
</evidence>
<dbReference type="AlphaFoldDB" id="A0A915K7Q8"/>
<feature type="region of interest" description="Disordered" evidence="6">
    <location>
        <begin position="109"/>
        <end position="568"/>
    </location>
</feature>
<feature type="compositionally biased region" description="Polar residues" evidence="6">
    <location>
        <begin position="326"/>
        <end position="338"/>
    </location>
</feature>
<evidence type="ECO:0000256" key="4">
    <source>
        <dbReference type="ARBA" id="ARBA00022833"/>
    </source>
</evidence>
<feature type="compositionally biased region" description="Low complexity" evidence="6">
    <location>
        <begin position="153"/>
        <end position="182"/>
    </location>
</feature>
<dbReference type="SUPFAM" id="SSF57903">
    <property type="entry name" value="FYVE/PHD zinc finger"/>
    <property type="match status" value="1"/>
</dbReference>
<feature type="domain" description="FYVE-type" evidence="7">
    <location>
        <begin position="28"/>
        <end position="103"/>
    </location>
</feature>
<protein>
    <submittedName>
        <fullName evidence="9">FYVE-type domain-containing protein</fullName>
    </submittedName>
</protein>
<feature type="compositionally biased region" description="Basic and acidic residues" evidence="6">
    <location>
        <begin position="191"/>
        <end position="201"/>
    </location>
</feature>
<dbReference type="GO" id="GO:0008270">
    <property type="term" value="F:zinc ion binding"/>
    <property type="evidence" value="ECO:0007669"/>
    <property type="project" value="UniProtKB-KW"/>
</dbReference>
<feature type="compositionally biased region" description="Basic and acidic residues" evidence="6">
    <location>
        <begin position="281"/>
        <end position="296"/>
    </location>
</feature>
<dbReference type="InterPro" id="IPR017455">
    <property type="entry name" value="Znf_FYVE-rel"/>
</dbReference>
<feature type="compositionally biased region" description="Polar residues" evidence="6">
    <location>
        <begin position="416"/>
        <end position="433"/>
    </location>
</feature>
<keyword evidence="8" id="KW-1185">Reference proteome</keyword>
<dbReference type="Gene3D" id="3.30.40.10">
    <property type="entry name" value="Zinc/RING finger domain, C3HC4 (zinc finger)"/>
    <property type="match status" value="1"/>
</dbReference>
<dbReference type="InterPro" id="IPR011011">
    <property type="entry name" value="Znf_FYVE_PHD"/>
</dbReference>
<dbReference type="GO" id="GO:0042391">
    <property type="term" value="P:regulation of membrane potential"/>
    <property type="evidence" value="ECO:0007669"/>
    <property type="project" value="TreeGrafter"/>
</dbReference>
<feature type="compositionally biased region" description="Basic and acidic residues" evidence="6">
    <location>
        <begin position="241"/>
        <end position="260"/>
    </location>
</feature>
<evidence type="ECO:0000256" key="1">
    <source>
        <dbReference type="ARBA" id="ARBA00022723"/>
    </source>
</evidence>
<dbReference type="Proteomes" id="UP000887565">
    <property type="component" value="Unplaced"/>
</dbReference>
<feature type="compositionally biased region" description="Low complexity" evidence="6">
    <location>
        <begin position="119"/>
        <end position="129"/>
    </location>
</feature>
<name>A0A915K7Q8_ROMCU</name>
<dbReference type="PANTHER" id="PTHR12157">
    <property type="entry name" value="REGULATING SYNAPTIC MEMBRANE EXOCYTOSIS PROTEIN"/>
    <property type="match status" value="1"/>
</dbReference>